<dbReference type="InParanoid" id="A0A1E7EWB6"/>
<name>A0A1E7EWB6_9STRA</name>
<dbReference type="EMBL" id="KV784373">
    <property type="protein sequence ID" value="OEU10147.1"/>
    <property type="molecule type" value="Genomic_DNA"/>
</dbReference>
<dbReference type="AlphaFoldDB" id="A0A1E7EWB6"/>
<keyword evidence="2" id="KW-1185">Reference proteome</keyword>
<dbReference type="Gene3D" id="1.25.40.20">
    <property type="entry name" value="Ankyrin repeat-containing domain"/>
    <property type="match status" value="1"/>
</dbReference>
<protein>
    <recommendedName>
        <fullName evidence="3">Ankyrin</fullName>
    </recommendedName>
</protein>
<accession>A0A1E7EWB6</accession>
<dbReference type="SUPFAM" id="SSF48403">
    <property type="entry name" value="Ankyrin repeat"/>
    <property type="match status" value="1"/>
</dbReference>
<dbReference type="OrthoDB" id="47266at2759"/>
<evidence type="ECO:0000313" key="1">
    <source>
        <dbReference type="EMBL" id="OEU10147.1"/>
    </source>
</evidence>
<sequence length="427" mass="48958">MLKNTRNDVPESSDLWDLVLDMKWSGCVELAKSQPQDAKFEDGHWHETPLFLASSLNPPVEVIHSIIDAHPESIWVTSRENLDLPIHVACHYQAEIAILEELLKLFPATATERTRWGKTPLMALWDSRTKSKIPLDENYWKKVLIILGAVARTLQVDIENDNIINCLNKVSSPNKTLSYDTHIYDTNDEDDKIFFVHAAVSLGQQNCPIEVLSFVMNAYPNQVFQRNELGQLPLHISTQRVSWSKNKKRRFQSNEQTFIACLIKAYPRGTRERIYSDHNRYPLHSAIANGHTWSRGVQDIFLAAPEILLIRDPLTKLFPFQLSAAPIHDGKDVDLETLYKLLRSRPDIINYCLQLQRTKKKTEQSNSTVVMAPLKQMIKRMLIIVFSQRLISSVSVVCIRPAFGMIVSFYWKSCLHIKAACKLRVKG</sequence>
<reference evidence="1 2" key="1">
    <citation type="submission" date="2016-09" db="EMBL/GenBank/DDBJ databases">
        <title>Extensive genetic diversity and differential bi-allelic expression allows diatom success in the polar Southern Ocean.</title>
        <authorList>
            <consortium name="DOE Joint Genome Institute"/>
            <person name="Mock T."/>
            <person name="Otillar R.P."/>
            <person name="Strauss J."/>
            <person name="Dupont C."/>
            <person name="Frickenhaus S."/>
            <person name="Maumus F."/>
            <person name="Mcmullan M."/>
            <person name="Sanges R."/>
            <person name="Schmutz J."/>
            <person name="Toseland A."/>
            <person name="Valas R."/>
            <person name="Veluchamy A."/>
            <person name="Ward B.J."/>
            <person name="Allen A."/>
            <person name="Barry K."/>
            <person name="Falciatore A."/>
            <person name="Ferrante M."/>
            <person name="Fortunato A.E."/>
            <person name="Gloeckner G."/>
            <person name="Gruber A."/>
            <person name="Hipkin R."/>
            <person name="Janech M."/>
            <person name="Kroth P."/>
            <person name="Leese F."/>
            <person name="Lindquist E."/>
            <person name="Lyon B.R."/>
            <person name="Martin J."/>
            <person name="Mayer C."/>
            <person name="Parker M."/>
            <person name="Quesneville H."/>
            <person name="Raymond J."/>
            <person name="Uhlig C."/>
            <person name="Valentin K.U."/>
            <person name="Worden A.Z."/>
            <person name="Armbrust E.V."/>
            <person name="Bowler C."/>
            <person name="Green B."/>
            <person name="Moulton V."/>
            <person name="Van Oosterhout C."/>
            <person name="Grigoriev I."/>
        </authorList>
    </citation>
    <scope>NUCLEOTIDE SEQUENCE [LARGE SCALE GENOMIC DNA]</scope>
    <source>
        <strain evidence="1 2">CCMP1102</strain>
    </source>
</reference>
<gene>
    <name evidence="1" type="ORF">FRACYDRAFT_271218</name>
</gene>
<proteinExistence type="predicted"/>
<evidence type="ECO:0000313" key="2">
    <source>
        <dbReference type="Proteomes" id="UP000095751"/>
    </source>
</evidence>
<dbReference type="InterPro" id="IPR036770">
    <property type="entry name" value="Ankyrin_rpt-contain_sf"/>
</dbReference>
<dbReference type="KEGG" id="fcy:FRACYDRAFT_271218"/>
<evidence type="ECO:0008006" key="3">
    <source>
        <dbReference type="Google" id="ProtNLM"/>
    </source>
</evidence>
<organism evidence="1 2">
    <name type="scientific">Fragilariopsis cylindrus CCMP1102</name>
    <dbReference type="NCBI Taxonomy" id="635003"/>
    <lineage>
        <taxon>Eukaryota</taxon>
        <taxon>Sar</taxon>
        <taxon>Stramenopiles</taxon>
        <taxon>Ochrophyta</taxon>
        <taxon>Bacillariophyta</taxon>
        <taxon>Bacillariophyceae</taxon>
        <taxon>Bacillariophycidae</taxon>
        <taxon>Bacillariales</taxon>
        <taxon>Bacillariaceae</taxon>
        <taxon>Fragilariopsis</taxon>
    </lineage>
</organism>
<dbReference type="Proteomes" id="UP000095751">
    <property type="component" value="Unassembled WGS sequence"/>
</dbReference>